<dbReference type="OrthoDB" id="419598at2759"/>
<evidence type="ECO:0000259" key="3">
    <source>
        <dbReference type="Pfam" id="PF05368"/>
    </source>
</evidence>
<accession>A0A9P9FBB2</accession>
<dbReference type="Gene3D" id="3.40.50.720">
    <property type="entry name" value="NAD(P)-binding Rossmann-like Domain"/>
    <property type="match status" value="1"/>
</dbReference>
<proteinExistence type="predicted"/>
<reference evidence="4" key="1">
    <citation type="journal article" date="2021" name="Nat. Commun.">
        <title>Genetic determinants of endophytism in the Arabidopsis root mycobiome.</title>
        <authorList>
            <person name="Mesny F."/>
            <person name="Miyauchi S."/>
            <person name="Thiergart T."/>
            <person name="Pickel B."/>
            <person name="Atanasova L."/>
            <person name="Karlsson M."/>
            <person name="Huettel B."/>
            <person name="Barry K.W."/>
            <person name="Haridas S."/>
            <person name="Chen C."/>
            <person name="Bauer D."/>
            <person name="Andreopoulos W."/>
            <person name="Pangilinan J."/>
            <person name="LaButti K."/>
            <person name="Riley R."/>
            <person name="Lipzen A."/>
            <person name="Clum A."/>
            <person name="Drula E."/>
            <person name="Henrissat B."/>
            <person name="Kohler A."/>
            <person name="Grigoriev I.V."/>
            <person name="Martin F.M."/>
            <person name="Hacquard S."/>
        </authorList>
    </citation>
    <scope>NUCLEOTIDE SEQUENCE</scope>
    <source>
        <strain evidence="4">MPI-CAGE-AT-0021</strain>
    </source>
</reference>
<organism evidence="4 5">
    <name type="scientific">Dactylonectria estremocensis</name>
    <dbReference type="NCBI Taxonomy" id="1079267"/>
    <lineage>
        <taxon>Eukaryota</taxon>
        <taxon>Fungi</taxon>
        <taxon>Dikarya</taxon>
        <taxon>Ascomycota</taxon>
        <taxon>Pezizomycotina</taxon>
        <taxon>Sordariomycetes</taxon>
        <taxon>Hypocreomycetidae</taxon>
        <taxon>Hypocreales</taxon>
        <taxon>Nectriaceae</taxon>
        <taxon>Dactylonectria</taxon>
    </lineage>
</organism>
<dbReference type="InterPro" id="IPR051609">
    <property type="entry name" value="NmrA/Isoflavone_reductase-like"/>
</dbReference>
<keyword evidence="2" id="KW-0560">Oxidoreductase</keyword>
<keyword evidence="1" id="KW-0521">NADP</keyword>
<dbReference type="PANTHER" id="PTHR47706">
    <property type="entry name" value="NMRA-LIKE FAMILY PROTEIN"/>
    <property type="match status" value="1"/>
</dbReference>
<evidence type="ECO:0000256" key="1">
    <source>
        <dbReference type="ARBA" id="ARBA00022857"/>
    </source>
</evidence>
<dbReference type="SUPFAM" id="SSF51735">
    <property type="entry name" value="NAD(P)-binding Rossmann-fold domains"/>
    <property type="match status" value="1"/>
</dbReference>
<sequence>MSSNVIERICIVGATGHIGKAFAKALLKTGRHTVTALTRANGTGQLPEGVQAIKVDYEDDSSIIEALKGQQFLVITLGVQAPQNLHGRIAAAAAKAGISHIMPNAFGYPVDRDNLDDEDTFAAGVLDQVEEVQRLGPSTVVLSCGIWYEWSLALGEPWFGFTIRDRKVTMFDDGKRVLTVSTWEQCGRALAGLLSLPQSGASPCVDDFRNSHVLINSFRVSQRDMLDSLHRVMGTSDSDWEITYEPVEKRMQDGAEELKRGVRTGFAKILYGRAFHVDKPNSDYAATRTMANEILGLPKENLDEATQRAVDMVKSGWTPFA</sequence>
<dbReference type="InterPro" id="IPR036291">
    <property type="entry name" value="NAD(P)-bd_dom_sf"/>
</dbReference>
<evidence type="ECO:0000313" key="4">
    <source>
        <dbReference type="EMBL" id="KAH7157266.1"/>
    </source>
</evidence>
<dbReference type="Proteomes" id="UP000717696">
    <property type="component" value="Unassembled WGS sequence"/>
</dbReference>
<keyword evidence="5" id="KW-1185">Reference proteome</keyword>
<gene>
    <name evidence="4" type="ORF">B0J13DRAFT_434581</name>
</gene>
<name>A0A9P9FBB2_9HYPO</name>
<evidence type="ECO:0000256" key="2">
    <source>
        <dbReference type="ARBA" id="ARBA00023002"/>
    </source>
</evidence>
<dbReference type="Pfam" id="PF05368">
    <property type="entry name" value="NmrA"/>
    <property type="match status" value="1"/>
</dbReference>
<evidence type="ECO:0000313" key="5">
    <source>
        <dbReference type="Proteomes" id="UP000717696"/>
    </source>
</evidence>
<dbReference type="PANTHER" id="PTHR47706:SF7">
    <property type="entry name" value="CIPA-LIKE, PUTATIVE (AFU_ORTHOLOGUE AFUA_1G01630)-RELATED"/>
    <property type="match status" value="1"/>
</dbReference>
<protein>
    <recommendedName>
        <fullName evidence="3">NmrA-like domain-containing protein</fullName>
    </recommendedName>
</protein>
<dbReference type="GO" id="GO:0016491">
    <property type="term" value="F:oxidoreductase activity"/>
    <property type="evidence" value="ECO:0007669"/>
    <property type="project" value="UniProtKB-KW"/>
</dbReference>
<comment type="caution">
    <text evidence="4">The sequence shown here is derived from an EMBL/GenBank/DDBJ whole genome shotgun (WGS) entry which is preliminary data.</text>
</comment>
<dbReference type="EMBL" id="JAGMUU010000003">
    <property type="protein sequence ID" value="KAH7157266.1"/>
    <property type="molecule type" value="Genomic_DNA"/>
</dbReference>
<dbReference type="AlphaFoldDB" id="A0A9P9FBB2"/>
<dbReference type="InterPro" id="IPR008030">
    <property type="entry name" value="NmrA-like"/>
</dbReference>
<feature type="domain" description="NmrA-like" evidence="3">
    <location>
        <begin position="8"/>
        <end position="115"/>
    </location>
</feature>